<proteinExistence type="predicted"/>
<evidence type="ECO:0000313" key="3">
    <source>
        <dbReference type="EMBL" id="AFD25867.1"/>
    </source>
</evidence>
<accession>H8GXD8</accession>
<dbReference type="SUPFAM" id="SSF109854">
    <property type="entry name" value="DinB/YfiT-like putative metalloenzymes"/>
    <property type="match status" value="1"/>
</dbReference>
<evidence type="ECO:0000259" key="2">
    <source>
        <dbReference type="Pfam" id="PF12867"/>
    </source>
</evidence>
<dbReference type="InterPro" id="IPR034660">
    <property type="entry name" value="DinB/YfiT-like"/>
</dbReference>
<dbReference type="STRING" id="745776.DGo_CA1940"/>
<dbReference type="EMBL" id="CP002191">
    <property type="protein sequence ID" value="AFD25867.1"/>
    <property type="molecule type" value="Genomic_DNA"/>
</dbReference>
<feature type="domain" description="DinB-like" evidence="2">
    <location>
        <begin position="24"/>
        <end position="165"/>
    </location>
</feature>
<dbReference type="RefSeq" id="WP_014685350.1">
    <property type="nucleotide sequence ID" value="NC_017790.1"/>
</dbReference>
<dbReference type="PATRIC" id="fig|745776.4.peg.1994"/>
<name>H8GXD8_DEIGI</name>
<dbReference type="AlphaFoldDB" id="H8GXD8"/>
<dbReference type="eggNOG" id="ENOG50334RU">
    <property type="taxonomic scope" value="Bacteria"/>
</dbReference>
<keyword evidence="4" id="KW-1185">Reference proteome</keyword>
<sequence>MTTLQNPAGLRALGATPDEARARLTKEFDRLEAHLRARQADWTRTQPGRDWSPAQEAEHVVLIDMGIARLLGLLLSERELTPSAQVPGTLRDGKRQTPPFAAPSADGLAWDTWETRWAEHRAAFEQVAAGVRETPGRTMWHPFFGELDALDWLRMVSGHARNHRLLLEQSAAAGA</sequence>
<dbReference type="Proteomes" id="UP000007575">
    <property type="component" value="Chromosome"/>
</dbReference>
<dbReference type="Pfam" id="PF12867">
    <property type="entry name" value="DinB_2"/>
    <property type="match status" value="1"/>
</dbReference>
<evidence type="ECO:0000313" key="4">
    <source>
        <dbReference type="Proteomes" id="UP000007575"/>
    </source>
</evidence>
<feature type="region of interest" description="Disordered" evidence="1">
    <location>
        <begin position="85"/>
        <end position="105"/>
    </location>
</feature>
<reference evidence="3 4" key="1">
    <citation type="journal article" date="2012" name="PLoS ONE">
        <title>Genome sequence and transcriptome analysis of the radioresistant bacterium Deinococcus gobiensis: insights into the extreme environmental adaptations.</title>
        <authorList>
            <person name="Yuan M."/>
            <person name="Chen M."/>
            <person name="Zhang W."/>
            <person name="Lu W."/>
            <person name="Wang J."/>
            <person name="Yang M."/>
            <person name="Zhao P."/>
            <person name="Tang R."/>
            <person name="Li X."/>
            <person name="Hao Y."/>
            <person name="Zhou Z."/>
            <person name="Zhan Y."/>
            <person name="Yu H."/>
            <person name="Teng C."/>
            <person name="Yan Y."/>
            <person name="Ping S."/>
            <person name="Wang Y."/>
            <person name="Lin M."/>
        </authorList>
    </citation>
    <scope>NUCLEOTIDE SEQUENCE [LARGE SCALE GENOMIC DNA]</scope>
    <source>
        <strain evidence="3 4">I-0</strain>
    </source>
</reference>
<evidence type="ECO:0000256" key="1">
    <source>
        <dbReference type="SAM" id="MobiDB-lite"/>
    </source>
</evidence>
<organism evidence="3 4">
    <name type="scientific">Deinococcus gobiensis (strain DSM 21396 / JCM 16679 / CGMCC 1.7299 / I-0)</name>
    <dbReference type="NCBI Taxonomy" id="745776"/>
    <lineage>
        <taxon>Bacteria</taxon>
        <taxon>Thermotogati</taxon>
        <taxon>Deinococcota</taxon>
        <taxon>Deinococci</taxon>
        <taxon>Deinococcales</taxon>
        <taxon>Deinococcaceae</taxon>
        <taxon>Deinococcus</taxon>
    </lineage>
</organism>
<dbReference type="InterPro" id="IPR024775">
    <property type="entry name" value="DinB-like"/>
</dbReference>
<gene>
    <name evidence="3" type="ordered locus">DGo_CA1940</name>
</gene>
<dbReference type="Gene3D" id="1.20.120.450">
    <property type="entry name" value="dinb family like domain"/>
    <property type="match status" value="1"/>
</dbReference>
<dbReference type="HOGENOM" id="CLU_1465945_0_0_0"/>
<protein>
    <recommendedName>
        <fullName evidence="2">DinB-like domain-containing protein</fullName>
    </recommendedName>
</protein>
<dbReference type="KEGG" id="dgo:DGo_CA1940"/>
<dbReference type="OrthoDB" id="69531at2"/>